<comment type="caution">
    <text evidence="2">The sequence shown here is derived from an EMBL/GenBank/DDBJ whole genome shotgun (WGS) entry which is preliminary data.</text>
</comment>
<dbReference type="Gene3D" id="6.10.140.1230">
    <property type="match status" value="1"/>
</dbReference>
<dbReference type="FunCoup" id="A0A151ZSM3">
    <property type="interactions" value="477"/>
</dbReference>
<sequence>MFSFLKKPKPEELVKKWKRDLKREERQLDLQIRGIDNAERKTTMMIKERVKAGDHASAKTLAKEIVKSRQAKERMYTAKASMNSVAMQLQSNLAMAKVAGNLAKSTEIMKLMNNLVKLPELNKIMMAMGSEMTKAGIMEEMISDVFDTQNEELEEDAQMEVDKIMDEILKTGPQVSSTPLETPQQQQQVSNPKEDEELFNRLKALKTG</sequence>
<reference evidence="2 3" key="1">
    <citation type="submission" date="2015-12" db="EMBL/GenBank/DDBJ databases">
        <title>Dictyostelia acquired genes for synthesis and detection of signals that induce cell-type specialization by lateral gene transfer from prokaryotes.</title>
        <authorList>
            <person name="Gloeckner G."/>
            <person name="Schaap P."/>
        </authorList>
    </citation>
    <scope>NUCLEOTIDE SEQUENCE [LARGE SCALE GENOMIC DNA]</scope>
    <source>
        <strain evidence="2 3">TK</strain>
    </source>
</reference>
<organism evidence="2 3">
    <name type="scientific">Tieghemostelium lacteum</name>
    <name type="common">Slime mold</name>
    <name type="synonym">Dictyostelium lacteum</name>
    <dbReference type="NCBI Taxonomy" id="361077"/>
    <lineage>
        <taxon>Eukaryota</taxon>
        <taxon>Amoebozoa</taxon>
        <taxon>Evosea</taxon>
        <taxon>Eumycetozoa</taxon>
        <taxon>Dictyostelia</taxon>
        <taxon>Dictyosteliales</taxon>
        <taxon>Raperosteliaceae</taxon>
        <taxon>Tieghemostelium</taxon>
    </lineage>
</organism>
<evidence type="ECO:0000313" key="2">
    <source>
        <dbReference type="EMBL" id="KYQ96939.1"/>
    </source>
</evidence>
<dbReference type="InterPro" id="IPR005024">
    <property type="entry name" value="Snf7_fam"/>
</dbReference>
<feature type="compositionally biased region" description="Polar residues" evidence="1">
    <location>
        <begin position="173"/>
        <end position="191"/>
    </location>
</feature>
<evidence type="ECO:0000313" key="3">
    <source>
        <dbReference type="Proteomes" id="UP000076078"/>
    </source>
</evidence>
<accession>A0A151ZSM3</accession>
<dbReference type="PANTHER" id="PTHR10476">
    <property type="entry name" value="CHARGED MULTIVESICULAR BODY PROTEIN"/>
    <property type="match status" value="1"/>
</dbReference>
<evidence type="ECO:0000256" key="1">
    <source>
        <dbReference type="SAM" id="MobiDB-lite"/>
    </source>
</evidence>
<dbReference type="Proteomes" id="UP000076078">
    <property type="component" value="Unassembled WGS sequence"/>
</dbReference>
<protein>
    <submittedName>
        <fullName evidence="2">SNF7 family protein</fullName>
    </submittedName>
</protein>
<dbReference type="STRING" id="361077.A0A151ZSM3"/>
<keyword evidence="3" id="KW-1185">Reference proteome</keyword>
<proteinExistence type="predicted"/>
<dbReference type="OrthoDB" id="2329734at2759"/>
<dbReference type="AlphaFoldDB" id="A0A151ZSM3"/>
<dbReference type="InParanoid" id="A0A151ZSM3"/>
<feature type="region of interest" description="Disordered" evidence="1">
    <location>
        <begin position="167"/>
        <end position="196"/>
    </location>
</feature>
<gene>
    <name evidence="2" type="ORF">DLAC_04259</name>
</gene>
<dbReference type="EMBL" id="LODT01000021">
    <property type="protein sequence ID" value="KYQ96939.1"/>
    <property type="molecule type" value="Genomic_DNA"/>
</dbReference>
<dbReference type="Pfam" id="PF03357">
    <property type="entry name" value="Snf7"/>
    <property type="match status" value="1"/>
</dbReference>
<dbReference type="OMA" id="KILWEVT"/>
<name>A0A151ZSM3_TIELA</name>
<dbReference type="GO" id="GO:0007034">
    <property type="term" value="P:vacuolar transport"/>
    <property type="evidence" value="ECO:0007669"/>
    <property type="project" value="InterPro"/>
</dbReference>